<dbReference type="Pfam" id="PF01844">
    <property type="entry name" value="HNH"/>
    <property type="match status" value="1"/>
</dbReference>
<evidence type="ECO:0000313" key="6">
    <source>
        <dbReference type="EMBL" id="BEP28803.1"/>
    </source>
</evidence>
<evidence type="ECO:0000259" key="5">
    <source>
        <dbReference type="SMART" id="SM00507"/>
    </source>
</evidence>
<dbReference type="GO" id="GO:0003676">
    <property type="term" value="F:nucleic acid binding"/>
    <property type="evidence" value="ECO:0007669"/>
    <property type="project" value="InterPro"/>
</dbReference>
<dbReference type="RefSeq" id="WP_338537108.1">
    <property type="nucleotide sequence ID" value="NZ_AP028654.1"/>
</dbReference>
<evidence type="ECO:0000256" key="3">
    <source>
        <dbReference type="ARBA" id="ARBA00038412"/>
    </source>
</evidence>
<dbReference type="InterPro" id="IPR003615">
    <property type="entry name" value="HNH_nuc"/>
</dbReference>
<dbReference type="PANTHER" id="PTHR41286">
    <property type="entry name" value="HNH NUCLEASE YAJD-RELATED"/>
    <property type="match status" value="1"/>
</dbReference>
<name>A0AAU9EH52_9FIRM</name>
<keyword evidence="7" id="KW-1185">Reference proteome</keyword>
<gene>
    <name evidence="6" type="ORF">HLPR_11340</name>
</gene>
<dbReference type="GO" id="GO:0016787">
    <property type="term" value="F:hydrolase activity"/>
    <property type="evidence" value="ECO:0007669"/>
    <property type="project" value="UniProtKB-KW"/>
</dbReference>
<dbReference type="GO" id="GO:0008270">
    <property type="term" value="F:zinc ion binding"/>
    <property type="evidence" value="ECO:0007669"/>
    <property type="project" value="InterPro"/>
</dbReference>
<protein>
    <recommendedName>
        <fullName evidence="4">Putative HNH nuclease YajD</fullName>
    </recommendedName>
</protein>
<dbReference type="EMBL" id="AP028654">
    <property type="protein sequence ID" value="BEP28803.1"/>
    <property type="molecule type" value="Genomic_DNA"/>
</dbReference>
<evidence type="ECO:0000313" key="7">
    <source>
        <dbReference type="Proteomes" id="UP001321786"/>
    </source>
</evidence>
<reference evidence="6 7" key="1">
    <citation type="submission" date="2023-08" db="EMBL/GenBank/DDBJ databases">
        <title>Helicovermis profunda gen. nov., sp. nov., a novel mesophilic, fermentative bacterium within the Bacillota from a deep-sea hydrothermal vent chimney.</title>
        <authorList>
            <person name="Miyazaki U."/>
            <person name="Mizutani D."/>
            <person name="Hashimoto Y."/>
            <person name="Tame A."/>
            <person name="Sawayama S."/>
            <person name="Miyazaki J."/>
            <person name="Takai K."/>
            <person name="Nakagawa S."/>
        </authorList>
    </citation>
    <scope>NUCLEOTIDE SEQUENCE [LARGE SCALE GENOMIC DNA]</scope>
    <source>
        <strain evidence="6 7">S502</strain>
    </source>
</reference>
<dbReference type="PANTHER" id="PTHR41286:SF1">
    <property type="entry name" value="HNH NUCLEASE YAJD-RELATED"/>
    <property type="match status" value="1"/>
</dbReference>
<sequence length="122" mass="14777">MSKKICLGKGCNNLVDRTEKYCLTCSKKRVIEKRENNRKYDHHNRDKKIKNFYHSKAWKKFREGILIRDNYLCQECLKENIITNAEIVHHIVEVREDFEKRFVYDNCFSVCKACHNRIHNKI</sequence>
<feature type="domain" description="HNH nuclease" evidence="5">
    <location>
        <begin position="60"/>
        <end position="116"/>
    </location>
</feature>
<dbReference type="GO" id="GO:0005829">
    <property type="term" value="C:cytosol"/>
    <property type="evidence" value="ECO:0007669"/>
    <property type="project" value="TreeGrafter"/>
</dbReference>
<comment type="similarity">
    <text evidence="3">Belongs to the HNH nuclease family.</text>
</comment>
<proteinExistence type="inferred from homology"/>
<dbReference type="KEGG" id="hprf:HLPR_11340"/>
<evidence type="ECO:0000256" key="4">
    <source>
        <dbReference type="ARBA" id="ARBA00040194"/>
    </source>
</evidence>
<accession>A0AAU9EH52</accession>
<dbReference type="AlphaFoldDB" id="A0AAU9EH52"/>
<organism evidence="6 7">
    <name type="scientific">Helicovermis profundi</name>
    <dbReference type="NCBI Taxonomy" id="3065157"/>
    <lineage>
        <taxon>Bacteria</taxon>
        <taxon>Bacillati</taxon>
        <taxon>Bacillota</taxon>
        <taxon>Clostridia</taxon>
        <taxon>Helicovermis</taxon>
    </lineage>
</organism>
<dbReference type="InterPro" id="IPR002711">
    <property type="entry name" value="HNH"/>
</dbReference>
<dbReference type="Proteomes" id="UP001321786">
    <property type="component" value="Chromosome"/>
</dbReference>
<keyword evidence="2" id="KW-0378">Hydrolase</keyword>
<evidence type="ECO:0000256" key="1">
    <source>
        <dbReference type="ARBA" id="ARBA00022722"/>
    </source>
</evidence>
<keyword evidence="1" id="KW-0540">Nuclease</keyword>
<evidence type="ECO:0000256" key="2">
    <source>
        <dbReference type="ARBA" id="ARBA00022801"/>
    </source>
</evidence>
<dbReference type="GO" id="GO:0004519">
    <property type="term" value="F:endonuclease activity"/>
    <property type="evidence" value="ECO:0007669"/>
    <property type="project" value="InterPro"/>
</dbReference>
<dbReference type="SMART" id="SM00507">
    <property type="entry name" value="HNHc"/>
    <property type="match status" value="1"/>
</dbReference>